<dbReference type="Pfam" id="PF05593">
    <property type="entry name" value="RHS_repeat"/>
    <property type="match status" value="5"/>
</dbReference>
<dbReference type="InterPro" id="IPR022385">
    <property type="entry name" value="Rhs_assc_core"/>
</dbReference>
<dbReference type="Proteomes" id="UP001205311">
    <property type="component" value="Unassembled WGS sequence"/>
</dbReference>
<dbReference type="SUPFAM" id="SSF82171">
    <property type="entry name" value="DPP6 N-terminal domain-like"/>
    <property type="match status" value="1"/>
</dbReference>
<dbReference type="InterPro" id="IPR056823">
    <property type="entry name" value="TEN-like_YD-shell"/>
</dbReference>
<proteinExistence type="predicted"/>
<evidence type="ECO:0000313" key="5">
    <source>
        <dbReference type="EMBL" id="MCP2260733.1"/>
    </source>
</evidence>
<feature type="region of interest" description="Disordered" evidence="2">
    <location>
        <begin position="251"/>
        <end position="384"/>
    </location>
</feature>
<name>A0ABT1HYX9_STRSD</name>
<feature type="domain" description="DUF6531" evidence="3">
    <location>
        <begin position="389"/>
        <end position="460"/>
    </location>
</feature>
<dbReference type="InterPro" id="IPR038332">
    <property type="entry name" value="PPE_sf"/>
</dbReference>
<dbReference type="PANTHER" id="PTHR32305">
    <property type="match status" value="1"/>
</dbReference>
<evidence type="ECO:0000256" key="2">
    <source>
        <dbReference type="SAM" id="MobiDB-lite"/>
    </source>
</evidence>
<dbReference type="NCBIfam" id="TIGR01643">
    <property type="entry name" value="YD_repeat_2x"/>
    <property type="match status" value="11"/>
</dbReference>
<accession>A0ABT1HYX9</accession>
<evidence type="ECO:0000313" key="6">
    <source>
        <dbReference type="Proteomes" id="UP001205311"/>
    </source>
</evidence>
<keyword evidence="1" id="KW-0677">Repeat</keyword>
<keyword evidence="6" id="KW-1185">Reference proteome</keyword>
<feature type="non-terminal residue" evidence="5">
    <location>
        <position position="1420"/>
    </location>
</feature>
<evidence type="ECO:0000256" key="1">
    <source>
        <dbReference type="ARBA" id="ARBA00022737"/>
    </source>
</evidence>
<dbReference type="InterPro" id="IPR006530">
    <property type="entry name" value="YD"/>
</dbReference>
<sequence>MGDNPLVAQRKDSTTAITGIGIAESAADVYNGVQNKSWLEAGLGAAGTGLEALSLAMDPVGTLLQYAVSWLMEHVKPLSDALDWLAGDADQIAAYAQTWKNVARETGQVAQDFGAEVAKGTAGWTGAAADAYRASAGRQREQITAAATAADTIGTAVEVVGVLVGAVREIVRDLVAECVATLIARIPQWLVEIGGTFGAATPHVVASAASLIAKWVNRIKDFIQKLVRSLEKLRPLMKKLGDIWDAIRKALTKGGRGGPHTPKSPDAPTTRASTTPTSTKTPDTTTTSPTSTTPTASHPPDGGHTTSPTSTSPTSTSTSPTSTSPGSTSTTPSTHGQPDTPSTSTSPNGTPTTPAGGKPGGGGKNTSPNRPNDPNTTRTPVDKRTCVEDPIDVASGEMVLRQTDVELAGVLPLVLSRTHVSSYRSGRWFGRSWSSTVDQRLEVDDEGVVLVADEGVTLVYPSPTAGSPVLPETGARWPLSIVDGTYQVSVPELGQTLHFAGGDSGVLPLRAIVDRNGHRVDLDYDDDGVLSGLRHSGGYQITVDSTAGLVTALRLASGDQGNDLVLVRYVYDDARRLVEVINSSGQALRFDYDRAGRITGWQDRNGVWYRYIYDEHGRCVRTVGTDGYLDSELTYDTDSRTTVVTNGLGHRTTYHMNQLGQVVRVVNPLGHATVSEWDRYDRLLARTDPLGRTTRYRYSEDGDLVAVVRPDGTEATIAYNHLRLPVRVTEPDGSVWQRAYDDRGNLVAVTDPMGATTRYTHDERGCLSAVVDALGNTTRIQTNAAGLPVAVTDPMGATTRYTRDAFGRVTDITDPLGGVTDLGWTVEGRLAWRTLPDGSTERWHYDGEGNLVEHVDALGQVTRTTYTGFDLPASQTSPDGSCLSFAYDSELRLVSVTNPQGLEWRYEYDPAGNLVRETDFNGRTLTYTYDPAGQLTSRTNGAGQTIHYVRDALGNVVEQRSDDAVTTLAYDPAGRLVRAANAHAELTFQRDPLGRVLSETCDGRAVVSSYDALGRRLLRRTPSGAISRWEYGASDQPLALHTAGRTLRFHHDAAGREIQRALDTGPVLASTWDPAHRLISQTLTAPGQAQPGFAPQARVVHQRRYHYRPDGYLTGVDDQLTGPRRFDLDAAGRVTAVHAPGWTERYAYDPAGNLTHATWPTAPGAEAQGDRSYAGTLIQRAGNIHYQHDPQGRVLLRQHRTLSGKTLTWHYTWDAEDRLTAVTTPDGQRWRYLYDPLGRRIAKQRLAPDGVSVVEQVDFTWDGLVLAEQTHTLLQPTGPARHTTTWDFEPGTFRPLTQTERAPLRDAPQEWIDQRFYAIVTDLVGTPTELVDPAGNLAWHHRTTLWGAFLPGPRTPAYCPLRFPGQYHDPETGLHYNYFRYYDPAGGRYTTPDPLDLAGGPNPHTYVPNPTAWLDPLGLT</sequence>
<dbReference type="PANTHER" id="PTHR32305:SF15">
    <property type="entry name" value="PROTEIN RHSA-RELATED"/>
    <property type="match status" value="1"/>
</dbReference>
<feature type="compositionally biased region" description="Polar residues" evidence="2">
    <location>
        <begin position="369"/>
        <end position="379"/>
    </location>
</feature>
<comment type="caution">
    <text evidence="5">The sequence shown here is derived from an EMBL/GenBank/DDBJ whole genome shotgun (WGS) entry which is preliminary data.</text>
</comment>
<dbReference type="Gene3D" id="2.180.10.10">
    <property type="entry name" value="RHS repeat-associated core"/>
    <property type="match status" value="3"/>
</dbReference>
<dbReference type="SUPFAM" id="SSF140453">
    <property type="entry name" value="EsxAB dimer-like"/>
    <property type="match status" value="1"/>
</dbReference>
<protein>
    <submittedName>
        <fullName evidence="5">RHS repeat-associated core domain-containing protein</fullName>
    </submittedName>
</protein>
<dbReference type="Gene3D" id="1.20.1260.20">
    <property type="entry name" value="PPE superfamily"/>
    <property type="match status" value="1"/>
</dbReference>
<dbReference type="InterPro" id="IPR036689">
    <property type="entry name" value="ESAT-6-like_sf"/>
</dbReference>
<dbReference type="InterPro" id="IPR045351">
    <property type="entry name" value="DUF6531"/>
</dbReference>
<feature type="compositionally biased region" description="Low complexity" evidence="2">
    <location>
        <begin position="264"/>
        <end position="356"/>
    </location>
</feature>
<dbReference type="InterPro" id="IPR050708">
    <property type="entry name" value="T6SS_VgrG/RHS"/>
</dbReference>
<feature type="domain" description="Teneurin-like YD-shell" evidence="4">
    <location>
        <begin position="1314"/>
        <end position="1393"/>
    </location>
</feature>
<dbReference type="Pfam" id="PF25023">
    <property type="entry name" value="TEN_YD-shell"/>
    <property type="match status" value="2"/>
</dbReference>
<organism evidence="5 6">
    <name type="scientific">Streptoalloteichus tenebrarius (strain ATCC 17920 / DSM 40477 / JCM 4838 / CBS 697.72 / NBRC 16177 / NCIMB 11028 / NRRL B-12390 / A12253. 1 / ISP 5477)</name>
    <name type="common">Streptomyces tenebrarius</name>
    <dbReference type="NCBI Taxonomy" id="1933"/>
    <lineage>
        <taxon>Bacteria</taxon>
        <taxon>Bacillati</taxon>
        <taxon>Actinomycetota</taxon>
        <taxon>Actinomycetes</taxon>
        <taxon>Pseudonocardiales</taxon>
        <taxon>Pseudonocardiaceae</taxon>
        <taxon>Streptoalloteichus</taxon>
    </lineage>
</organism>
<evidence type="ECO:0000259" key="4">
    <source>
        <dbReference type="Pfam" id="PF25023"/>
    </source>
</evidence>
<evidence type="ECO:0000259" key="3">
    <source>
        <dbReference type="Pfam" id="PF20148"/>
    </source>
</evidence>
<feature type="domain" description="Teneurin-like YD-shell" evidence="4">
    <location>
        <begin position="633"/>
        <end position="814"/>
    </location>
</feature>
<dbReference type="Pfam" id="PF20148">
    <property type="entry name" value="DUF6531"/>
    <property type="match status" value="1"/>
</dbReference>
<gene>
    <name evidence="5" type="ORF">LX15_004453</name>
</gene>
<reference evidence="5 6" key="1">
    <citation type="submission" date="2022-06" db="EMBL/GenBank/DDBJ databases">
        <title>Genomic Encyclopedia of Archaeal and Bacterial Type Strains, Phase II (KMG-II): from individual species to whole genera.</title>
        <authorList>
            <person name="Goeker M."/>
        </authorList>
    </citation>
    <scope>NUCLEOTIDE SEQUENCE [LARGE SCALE GENOMIC DNA]</scope>
    <source>
        <strain evidence="5 6">DSM 40477</strain>
    </source>
</reference>
<dbReference type="NCBIfam" id="TIGR03696">
    <property type="entry name" value="Rhs_assc_core"/>
    <property type="match status" value="1"/>
</dbReference>
<dbReference type="EMBL" id="JAMTCP010000031">
    <property type="protein sequence ID" value="MCP2260733.1"/>
    <property type="molecule type" value="Genomic_DNA"/>
</dbReference>
<dbReference type="InterPro" id="IPR031325">
    <property type="entry name" value="RHS_repeat"/>
</dbReference>
<dbReference type="RefSeq" id="WP_253671581.1">
    <property type="nucleotide sequence ID" value="NZ_JAMTCP010000031.1"/>
</dbReference>